<evidence type="ECO:0000313" key="2">
    <source>
        <dbReference type="Proteomes" id="UP000187495"/>
    </source>
</evidence>
<dbReference type="STRING" id="34061.B0189_03030"/>
<evidence type="ECO:0008006" key="3">
    <source>
        <dbReference type="Google" id="ProtNLM"/>
    </source>
</evidence>
<dbReference type="EMBL" id="FTNU01000002">
    <property type="protein sequence ID" value="SIR79689.1"/>
    <property type="molecule type" value="Genomic_DNA"/>
</dbReference>
<reference evidence="2" key="1">
    <citation type="submission" date="2017-01" db="EMBL/GenBank/DDBJ databases">
        <authorList>
            <person name="Varghese N."/>
            <person name="Submissions S."/>
        </authorList>
    </citation>
    <scope>NUCLEOTIDE SEQUENCE [LARGE SCALE GENOMIC DNA]</scope>
    <source>
        <strain evidence="2">DSM 21768</strain>
    </source>
</reference>
<proteinExistence type="predicted"/>
<dbReference type="AlphaFoldDB" id="A0A1N7DV51"/>
<accession>A0A1N7DV51</accession>
<keyword evidence="2" id="KW-1185">Reference proteome</keyword>
<evidence type="ECO:0000313" key="1">
    <source>
        <dbReference type="EMBL" id="SIR79689.1"/>
    </source>
</evidence>
<gene>
    <name evidence="1" type="ORF">SAMN02745664_102142</name>
</gene>
<name>A0A1N7DV51_9GAMM</name>
<dbReference type="RefSeq" id="WP_200800823.1">
    <property type="nucleotide sequence ID" value="NZ_FTNU01000002.1"/>
</dbReference>
<protein>
    <recommendedName>
        <fullName evidence="3">Type IV secretion protein Rhs</fullName>
    </recommendedName>
</protein>
<dbReference type="Proteomes" id="UP000187495">
    <property type="component" value="Unassembled WGS sequence"/>
</dbReference>
<organism evidence="1 2">
    <name type="scientific">Moraxella cuniculi DSM 21768</name>
    <dbReference type="NCBI Taxonomy" id="1122245"/>
    <lineage>
        <taxon>Bacteria</taxon>
        <taxon>Pseudomonadati</taxon>
        <taxon>Pseudomonadota</taxon>
        <taxon>Gammaproteobacteria</taxon>
        <taxon>Moraxellales</taxon>
        <taxon>Moraxellaceae</taxon>
        <taxon>Moraxella</taxon>
    </lineage>
</organism>
<sequence length="151" mass="18440">MITNPFWHQQQVRKLTDGERQIARSVFGEALCLDEIHLKTVWWVIRGYAVSPDGNIYFHPDDWCEDFASQPLERRAWLVHELVHIWQVQQGIRVFWRAVFNRRYRYQWHKNKPFLSYGIEQQARMVEDFYIRRELGADCTAWYQCVPFLKY</sequence>